<keyword evidence="3" id="KW-1185">Reference proteome</keyword>
<feature type="compositionally biased region" description="Basic and acidic residues" evidence="1">
    <location>
        <begin position="1"/>
        <end position="36"/>
    </location>
</feature>
<evidence type="ECO:0000256" key="1">
    <source>
        <dbReference type="SAM" id="MobiDB-lite"/>
    </source>
</evidence>
<organism evidence="2 3">
    <name type="scientific">Temnothorax longispinosus</name>
    <dbReference type="NCBI Taxonomy" id="300112"/>
    <lineage>
        <taxon>Eukaryota</taxon>
        <taxon>Metazoa</taxon>
        <taxon>Ecdysozoa</taxon>
        <taxon>Arthropoda</taxon>
        <taxon>Hexapoda</taxon>
        <taxon>Insecta</taxon>
        <taxon>Pterygota</taxon>
        <taxon>Neoptera</taxon>
        <taxon>Endopterygota</taxon>
        <taxon>Hymenoptera</taxon>
        <taxon>Apocrita</taxon>
        <taxon>Aculeata</taxon>
        <taxon>Formicoidea</taxon>
        <taxon>Formicidae</taxon>
        <taxon>Myrmicinae</taxon>
        <taxon>Temnothorax</taxon>
    </lineage>
</organism>
<protein>
    <submittedName>
        <fullName evidence="2">Uncharacterized protein</fullName>
    </submittedName>
</protein>
<sequence length="66" mass="7451">ENARGTRARTSDRSETRTAATVRHEREQGDERHELRTVAVNGRMPDGGERENSTWSARAGGRRDET</sequence>
<accession>A0A4S2JAW8</accession>
<gene>
    <name evidence="2" type="ORF">DBV15_01036</name>
</gene>
<evidence type="ECO:0000313" key="2">
    <source>
        <dbReference type="EMBL" id="TGZ32126.1"/>
    </source>
</evidence>
<feature type="region of interest" description="Disordered" evidence="1">
    <location>
        <begin position="1"/>
        <end position="66"/>
    </location>
</feature>
<name>A0A4S2JAW8_9HYME</name>
<dbReference type="AlphaFoldDB" id="A0A4S2JAW8"/>
<dbReference type="Proteomes" id="UP000310200">
    <property type="component" value="Unassembled WGS sequence"/>
</dbReference>
<feature type="non-terminal residue" evidence="2">
    <location>
        <position position="1"/>
    </location>
</feature>
<evidence type="ECO:0000313" key="3">
    <source>
        <dbReference type="Proteomes" id="UP000310200"/>
    </source>
</evidence>
<dbReference type="EMBL" id="QBLH01003951">
    <property type="protein sequence ID" value="TGZ32126.1"/>
    <property type="molecule type" value="Genomic_DNA"/>
</dbReference>
<comment type="caution">
    <text evidence="2">The sequence shown here is derived from an EMBL/GenBank/DDBJ whole genome shotgun (WGS) entry which is preliminary data.</text>
</comment>
<reference evidence="2 3" key="1">
    <citation type="journal article" date="2019" name="Philos. Trans. R. Soc. Lond., B, Biol. Sci.">
        <title>Ant behaviour and brain gene expression of defending hosts depend on the ecological success of the intruding social parasite.</title>
        <authorList>
            <person name="Kaur R."/>
            <person name="Stoldt M."/>
            <person name="Jongepier E."/>
            <person name="Feldmeyer B."/>
            <person name="Menzel F."/>
            <person name="Bornberg-Bauer E."/>
            <person name="Foitzik S."/>
        </authorList>
    </citation>
    <scope>NUCLEOTIDE SEQUENCE [LARGE SCALE GENOMIC DNA]</scope>
    <source>
        <tissue evidence="2">Whole body</tissue>
    </source>
</reference>
<proteinExistence type="predicted"/>